<evidence type="ECO:0000313" key="9">
    <source>
        <dbReference type="Proteomes" id="UP000019376"/>
    </source>
</evidence>
<feature type="transmembrane region" description="Helical" evidence="7">
    <location>
        <begin position="369"/>
        <end position="387"/>
    </location>
</feature>
<dbReference type="InterPro" id="IPR001248">
    <property type="entry name" value="Pur-cyt_permease"/>
</dbReference>
<name>S7Z539_PENO1</name>
<feature type="transmembrane region" description="Helical" evidence="7">
    <location>
        <begin position="198"/>
        <end position="217"/>
    </location>
</feature>
<dbReference type="OrthoDB" id="2018619at2759"/>
<dbReference type="PANTHER" id="PTHR30618">
    <property type="entry name" value="NCS1 FAMILY PURINE/PYRIMIDINE TRANSPORTER"/>
    <property type="match status" value="1"/>
</dbReference>
<dbReference type="AlphaFoldDB" id="S7Z539"/>
<evidence type="ECO:0000256" key="5">
    <source>
        <dbReference type="ARBA" id="ARBA00023136"/>
    </source>
</evidence>
<dbReference type="GO" id="GO:0005886">
    <property type="term" value="C:plasma membrane"/>
    <property type="evidence" value="ECO:0007669"/>
    <property type="project" value="TreeGrafter"/>
</dbReference>
<evidence type="ECO:0000256" key="4">
    <source>
        <dbReference type="ARBA" id="ARBA00022989"/>
    </source>
</evidence>
<evidence type="ECO:0000256" key="7">
    <source>
        <dbReference type="SAM" id="Phobius"/>
    </source>
</evidence>
<dbReference type="EMBL" id="KB644408">
    <property type="protein sequence ID" value="EPS25224.1"/>
    <property type="molecule type" value="Genomic_DNA"/>
</dbReference>
<feature type="transmembrane region" description="Helical" evidence="7">
    <location>
        <begin position="328"/>
        <end position="348"/>
    </location>
</feature>
<keyword evidence="9" id="KW-1185">Reference proteome</keyword>
<feature type="transmembrane region" description="Helical" evidence="7">
    <location>
        <begin position="237"/>
        <end position="257"/>
    </location>
</feature>
<dbReference type="Gene3D" id="1.10.4160.10">
    <property type="entry name" value="Hydantoin permease"/>
    <property type="match status" value="1"/>
</dbReference>
<feature type="transmembrane region" description="Helical" evidence="7">
    <location>
        <begin position="74"/>
        <end position="101"/>
    </location>
</feature>
<feature type="transmembrane region" description="Helical" evidence="7">
    <location>
        <begin position="278"/>
        <end position="303"/>
    </location>
</feature>
<dbReference type="CDD" id="cd11482">
    <property type="entry name" value="SLC-NCS1sbd_NRT1-like"/>
    <property type="match status" value="1"/>
</dbReference>
<feature type="region of interest" description="Disordered" evidence="6">
    <location>
        <begin position="528"/>
        <end position="547"/>
    </location>
</feature>
<feature type="transmembrane region" description="Helical" evidence="7">
    <location>
        <begin position="113"/>
        <end position="135"/>
    </location>
</feature>
<evidence type="ECO:0000313" key="8">
    <source>
        <dbReference type="EMBL" id="EPS25224.1"/>
    </source>
</evidence>
<reference evidence="8 9" key="1">
    <citation type="journal article" date="2013" name="PLoS ONE">
        <title>Genomic and secretomic analyses reveal unique features of the lignocellulolytic enzyme system of Penicillium decumbens.</title>
        <authorList>
            <person name="Liu G."/>
            <person name="Zhang L."/>
            <person name="Wei X."/>
            <person name="Zou G."/>
            <person name="Qin Y."/>
            <person name="Ma L."/>
            <person name="Li J."/>
            <person name="Zheng H."/>
            <person name="Wang S."/>
            <person name="Wang C."/>
            <person name="Xun L."/>
            <person name="Zhao G.-P."/>
            <person name="Zhou Z."/>
            <person name="Qu Y."/>
        </authorList>
    </citation>
    <scope>NUCLEOTIDE SEQUENCE [LARGE SCALE GENOMIC DNA]</scope>
    <source>
        <strain evidence="9">114-2 / CGMCC 5302</strain>
    </source>
</reference>
<keyword evidence="3 7" id="KW-0812">Transmembrane</keyword>
<accession>S7Z539</accession>
<dbReference type="InterPro" id="IPR012681">
    <property type="entry name" value="NCS1"/>
</dbReference>
<comment type="similarity">
    <text evidence="2">Belongs to the purine-cytosine permease (2.A.39) family.</text>
</comment>
<dbReference type="FunFam" id="1.10.4160.10:FF:000001">
    <property type="entry name" value="Uracil permease, putative"/>
    <property type="match status" value="1"/>
</dbReference>
<feature type="transmembrane region" description="Helical" evidence="7">
    <location>
        <begin position="438"/>
        <end position="464"/>
    </location>
</feature>
<dbReference type="Pfam" id="PF02133">
    <property type="entry name" value="Transp_cyt_pur"/>
    <property type="match status" value="1"/>
</dbReference>
<evidence type="ECO:0000256" key="3">
    <source>
        <dbReference type="ARBA" id="ARBA00022692"/>
    </source>
</evidence>
<organism evidence="8 9">
    <name type="scientific">Penicillium oxalicum (strain 114-2 / CGMCC 5302)</name>
    <name type="common">Penicillium decumbens</name>
    <dbReference type="NCBI Taxonomy" id="933388"/>
    <lineage>
        <taxon>Eukaryota</taxon>
        <taxon>Fungi</taxon>
        <taxon>Dikarya</taxon>
        <taxon>Ascomycota</taxon>
        <taxon>Pezizomycotina</taxon>
        <taxon>Eurotiomycetes</taxon>
        <taxon>Eurotiomycetidae</taxon>
        <taxon>Eurotiales</taxon>
        <taxon>Aspergillaceae</taxon>
        <taxon>Penicillium</taxon>
    </lineage>
</organism>
<sequence>MSKIKWVLKKAEVTQESGLSNAQMMLTNEDLRPVDPERRQWGWLNYIAFWIADSLNINTWMISSSMIVDGLSWWQSWLCVWIGYFIAGGFVCLTGRIGAVYHISFPVTVRASFGIWGSFWPVINRVVMAIIWYGVQSYIGGECVSLMIEAIWPSYRHLHNSLSASAGVDTRGFLSFFLFWLLSLPALWFPVHKVRHLFTVKAIYSPIAAIAFFAWAISRAHGIGPIVHQGSTIHGSTLAWAFVKGVMSCIGNFAALIMNDPDFSRFARKPKDALWSQLLTIPIGFGITSFIGIIVSSSSSVIYNGDPVWNPLDLLGMFLDGASSGQRFGIFVIATGFALAQLGTNISANSVSAGTDLTALMPRFLTIRRGSYICAIIGLAMCPWNLVVTSNQFTTYLSAYSLFLSAIAGVMICDYYIVRKGYLDIKALYSGRKTDPYYYTLGFSWKAYAAYLAGILINIVGFAGAIGRDVPVGAQYIYNINYFTGVLVSGGTYWILTRIFPVPATSDYWNEVDIDVDVDDYGVAYGQPVSDEETAGYDRRSITDSLPPDEQKRKVLAATKKV</sequence>
<evidence type="ECO:0000256" key="6">
    <source>
        <dbReference type="SAM" id="MobiDB-lite"/>
    </source>
</evidence>
<keyword evidence="4 7" id="KW-1133">Transmembrane helix</keyword>
<dbReference type="InterPro" id="IPR045225">
    <property type="entry name" value="Uracil/uridine/allantoin_perm"/>
</dbReference>
<evidence type="ECO:0000256" key="1">
    <source>
        <dbReference type="ARBA" id="ARBA00004141"/>
    </source>
</evidence>
<feature type="transmembrane region" description="Helical" evidence="7">
    <location>
        <begin position="399"/>
        <end position="418"/>
    </location>
</feature>
<dbReference type="eggNOG" id="KOG2466">
    <property type="taxonomic scope" value="Eukaryota"/>
</dbReference>
<evidence type="ECO:0000256" key="2">
    <source>
        <dbReference type="ARBA" id="ARBA00008974"/>
    </source>
</evidence>
<proteinExistence type="inferred from homology"/>
<gene>
    <name evidence="8" type="ORF">PDE_00156</name>
</gene>
<comment type="subcellular location">
    <subcellularLocation>
        <location evidence="1">Membrane</location>
        <topology evidence="1">Multi-pass membrane protein</topology>
    </subcellularLocation>
</comment>
<dbReference type="Proteomes" id="UP000019376">
    <property type="component" value="Unassembled WGS sequence"/>
</dbReference>
<dbReference type="PhylomeDB" id="S7Z539"/>
<feature type="transmembrane region" description="Helical" evidence="7">
    <location>
        <begin position="43"/>
        <end position="62"/>
    </location>
</feature>
<dbReference type="PANTHER" id="PTHR30618:SF2">
    <property type="entry name" value="ALLANTOIN PERMEASE-RELATED"/>
    <property type="match status" value="1"/>
</dbReference>
<dbReference type="HOGENOM" id="CLU_021555_2_0_1"/>
<keyword evidence="5 7" id="KW-0472">Membrane</keyword>
<dbReference type="NCBIfam" id="TIGR00800">
    <property type="entry name" value="ncs1"/>
    <property type="match status" value="1"/>
</dbReference>
<feature type="transmembrane region" description="Helical" evidence="7">
    <location>
        <begin position="172"/>
        <end position="191"/>
    </location>
</feature>
<protein>
    <submittedName>
        <fullName evidence="8">Uncharacterized protein</fullName>
    </submittedName>
</protein>
<feature type="transmembrane region" description="Helical" evidence="7">
    <location>
        <begin position="476"/>
        <end position="496"/>
    </location>
</feature>
<dbReference type="GO" id="GO:0015205">
    <property type="term" value="F:nucleobase transmembrane transporter activity"/>
    <property type="evidence" value="ECO:0007669"/>
    <property type="project" value="TreeGrafter"/>
</dbReference>